<dbReference type="OrthoDB" id="828218at2"/>
<gene>
    <name evidence="2" type="ORF">SAMN04487988_111124</name>
</gene>
<dbReference type="RefSeq" id="WP_092793064.1">
    <property type="nucleotide sequence ID" value="NZ_JBHRVW010000002.1"/>
</dbReference>
<name>A0A1I2W3E0_9BACT</name>
<dbReference type="InterPro" id="IPR005074">
    <property type="entry name" value="Peptidase_C39"/>
</dbReference>
<dbReference type="Gene3D" id="3.90.70.10">
    <property type="entry name" value="Cysteine proteinases"/>
    <property type="match status" value="1"/>
</dbReference>
<proteinExistence type="predicted"/>
<sequence length="103" mass="11502">MENSLICIKNLFELINVPFTTGYLKKKLLTHPEPESLLAISDILAEYNLESLAIQLTEDKLDQLPLPCVVSKLLSWRNGLEFIGNGIIGFSESKMNPLANTVQ</sequence>
<dbReference type="GO" id="GO:0005524">
    <property type="term" value="F:ATP binding"/>
    <property type="evidence" value="ECO:0007669"/>
    <property type="project" value="InterPro"/>
</dbReference>
<dbReference type="EMBL" id="FOPC01000011">
    <property type="protein sequence ID" value="SFG95822.1"/>
    <property type="molecule type" value="Genomic_DNA"/>
</dbReference>
<dbReference type="AlphaFoldDB" id="A0A1I2W3E0"/>
<accession>A0A1I2W3E0</accession>
<dbReference type="GO" id="GO:0016020">
    <property type="term" value="C:membrane"/>
    <property type="evidence" value="ECO:0007669"/>
    <property type="project" value="InterPro"/>
</dbReference>
<keyword evidence="3" id="KW-1185">Reference proteome</keyword>
<protein>
    <submittedName>
        <fullName evidence="2">Peptidase C39 family protein</fullName>
    </submittedName>
</protein>
<dbReference type="GO" id="GO:0008233">
    <property type="term" value="F:peptidase activity"/>
    <property type="evidence" value="ECO:0007669"/>
    <property type="project" value="InterPro"/>
</dbReference>
<dbReference type="Proteomes" id="UP000199642">
    <property type="component" value="Unassembled WGS sequence"/>
</dbReference>
<reference evidence="3" key="1">
    <citation type="submission" date="2016-10" db="EMBL/GenBank/DDBJ databases">
        <authorList>
            <person name="Varghese N."/>
            <person name="Submissions S."/>
        </authorList>
    </citation>
    <scope>NUCLEOTIDE SEQUENCE [LARGE SCALE GENOMIC DNA]</scope>
    <source>
        <strain evidence="3">DSM 19315</strain>
    </source>
</reference>
<dbReference type="Pfam" id="PF03412">
    <property type="entry name" value="Peptidase_C39"/>
    <property type="match status" value="1"/>
</dbReference>
<evidence type="ECO:0000313" key="2">
    <source>
        <dbReference type="EMBL" id="SFG95822.1"/>
    </source>
</evidence>
<feature type="domain" description="Peptidase C39" evidence="1">
    <location>
        <begin position="4"/>
        <end position="71"/>
    </location>
</feature>
<evidence type="ECO:0000313" key="3">
    <source>
        <dbReference type="Proteomes" id="UP000199642"/>
    </source>
</evidence>
<organism evidence="2 3">
    <name type="scientific">Algoriphagus hitonicola</name>
    <dbReference type="NCBI Taxonomy" id="435880"/>
    <lineage>
        <taxon>Bacteria</taxon>
        <taxon>Pseudomonadati</taxon>
        <taxon>Bacteroidota</taxon>
        <taxon>Cytophagia</taxon>
        <taxon>Cytophagales</taxon>
        <taxon>Cyclobacteriaceae</taxon>
        <taxon>Algoriphagus</taxon>
    </lineage>
</organism>
<dbReference type="GO" id="GO:0006508">
    <property type="term" value="P:proteolysis"/>
    <property type="evidence" value="ECO:0007669"/>
    <property type="project" value="InterPro"/>
</dbReference>
<evidence type="ECO:0000259" key="1">
    <source>
        <dbReference type="Pfam" id="PF03412"/>
    </source>
</evidence>